<dbReference type="Proteomes" id="UP000268014">
    <property type="component" value="Unassembled WGS sequence"/>
</dbReference>
<feature type="domain" description="SLC12A transporter C-terminal" evidence="8">
    <location>
        <begin position="570"/>
        <end position="639"/>
    </location>
</feature>
<evidence type="ECO:0000313" key="11">
    <source>
        <dbReference type="WBParaSite" id="HPLM_0001297501-mRNA-1"/>
    </source>
</evidence>
<comment type="subcellular location">
    <subcellularLocation>
        <location evidence="1">Membrane</location>
        <topology evidence="1">Multi-pass membrane protein</topology>
    </subcellularLocation>
</comment>
<evidence type="ECO:0000259" key="8">
    <source>
        <dbReference type="Pfam" id="PF03522"/>
    </source>
</evidence>
<feature type="domain" description="SLC12A transporter C-terminal" evidence="8">
    <location>
        <begin position="240"/>
        <end position="343"/>
    </location>
</feature>
<keyword evidence="10" id="KW-1185">Reference proteome</keyword>
<dbReference type="EMBL" id="UZAF01018036">
    <property type="protein sequence ID" value="VDO47339.1"/>
    <property type="molecule type" value="Genomic_DNA"/>
</dbReference>
<evidence type="ECO:0000256" key="4">
    <source>
        <dbReference type="ARBA" id="ARBA00023136"/>
    </source>
</evidence>
<reference evidence="11" key="1">
    <citation type="submission" date="2017-02" db="UniProtKB">
        <authorList>
            <consortium name="WormBaseParasite"/>
        </authorList>
    </citation>
    <scope>IDENTIFICATION</scope>
</reference>
<feature type="compositionally biased region" description="Basic and acidic residues" evidence="5">
    <location>
        <begin position="546"/>
        <end position="563"/>
    </location>
</feature>
<dbReference type="GO" id="GO:0045202">
    <property type="term" value="C:synapse"/>
    <property type="evidence" value="ECO:0007669"/>
    <property type="project" value="GOC"/>
</dbReference>
<name>A0A0N4WNT7_HAEPC</name>
<dbReference type="WBParaSite" id="HPLM_0001297501-mRNA-1">
    <property type="protein sequence ID" value="HPLM_0001297501-mRNA-1"/>
    <property type="gene ID" value="HPLM_0001297501"/>
</dbReference>
<dbReference type="AlphaFoldDB" id="A0A0N4WNT7"/>
<keyword evidence="4 6" id="KW-0472">Membrane</keyword>
<evidence type="ECO:0000259" key="7">
    <source>
        <dbReference type="Pfam" id="PF00324"/>
    </source>
</evidence>
<dbReference type="InterPro" id="IPR004842">
    <property type="entry name" value="SLC12A_fam"/>
</dbReference>
<evidence type="ECO:0000256" key="5">
    <source>
        <dbReference type="SAM" id="MobiDB-lite"/>
    </source>
</evidence>
<proteinExistence type="predicted"/>
<keyword evidence="2 6" id="KW-0812">Transmembrane</keyword>
<dbReference type="PANTHER" id="PTHR11827:SF73">
    <property type="entry name" value="KAZACHOC, ISOFORM G"/>
    <property type="match status" value="1"/>
</dbReference>
<evidence type="ECO:0000313" key="9">
    <source>
        <dbReference type="EMBL" id="VDO47339.1"/>
    </source>
</evidence>
<protein>
    <submittedName>
        <fullName evidence="11">SLC12 domain-containing protein</fullName>
    </submittedName>
</protein>
<keyword evidence="3 6" id="KW-1133">Transmembrane helix</keyword>
<feature type="domain" description="SLC12A transporter C-terminal" evidence="8">
    <location>
        <begin position="367"/>
        <end position="492"/>
    </location>
</feature>
<evidence type="ECO:0000256" key="1">
    <source>
        <dbReference type="ARBA" id="ARBA00004141"/>
    </source>
</evidence>
<dbReference type="Gene3D" id="1.20.1740.10">
    <property type="entry name" value="Amino acid/polyamine transporter I"/>
    <property type="match status" value="1"/>
</dbReference>
<dbReference type="Pfam" id="PF03522">
    <property type="entry name" value="SLC12"/>
    <property type="match status" value="3"/>
</dbReference>
<dbReference type="OMA" id="WPFSWRQ"/>
<feature type="domain" description="Amino acid permease/ SLC12A" evidence="7">
    <location>
        <begin position="33"/>
        <end position="225"/>
    </location>
</feature>
<dbReference type="GO" id="GO:0007268">
    <property type="term" value="P:chemical synaptic transmission"/>
    <property type="evidence" value="ECO:0007669"/>
    <property type="project" value="TreeGrafter"/>
</dbReference>
<feature type="transmembrane region" description="Helical" evidence="6">
    <location>
        <begin position="85"/>
        <end position="104"/>
    </location>
</feature>
<dbReference type="Pfam" id="PF00324">
    <property type="entry name" value="AA_permease"/>
    <property type="match status" value="1"/>
</dbReference>
<accession>A0A0N4WNT7</accession>
<dbReference type="InterPro" id="IPR018491">
    <property type="entry name" value="SLC12_C"/>
</dbReference>
<reference evidence="9 10" key="2">
    <citation type="submission" date="2018-11" db="EMBL/GenBank/DDBJ databases">
        <authorList>
            <consortium name="Pathogen Informatics"/>
        </authorList>
    </citation>
    <scope>NUCLEOTIDE SEQUENCE [LARGE SCALE GENOMIC DNA]</scope>
    <source>
        <strain evidence="9 10">MHpl1</strain>
    </source>
</reference>
<feature type="transmembrane region" description="Helical" evidence="6">
    <location>
        <begin position="110"/>
        <end position="132"/>
    </location>
</feature>
<sequence>MVFGASVSEMFIRDKYGQSAMSKLTISEIAWPFPIVILFGCLGATIGAGMQSLTGAPRLLQAIAFDDVIPFLKPFRKMDSRGEPIRAIFITILICWMGILIAVIENITALITQFFLMCYLGVNTACALQSLLKSPGWRPSFRYFHWSLSMLGAFLCVAVMFISAWHFALVAIFIGAAVYKYIEYAGAEKEWGDGIRGLGLSAARFALLNVENKPQHSRNWRPQLLVLLENTDSPNTHGMLSFVSQLKAGKGLTLVAMCREGKFASDAEDAAAQQRNLDCLMKKYKIKGFGDILVTEHIMEGVSCLVQTSGLGALRHNTVVISWPEQWITEHSWDVGHRFVSALRACSAAKCAILVPKNVERFPPSNTKVSGNLDVWWVVHDGGLLMLLPFLLRQHKTWKNAVIRLFAIAQLEDNNVQMKSDLEKFLYHLRIEAEVFVIEMPDSDISDYTYERTLKMEERTKLLRSLNKADREKDLQTHIEEVVRERKLSKINEEEAVSTDSCTSPCKMQNAALEKTLEIVPEDNQDTESKKIEGKGVRFSDSNSVEENHKPGNGTLERDNEERRRRRRYNVHKMHTAVKLNELMREKSGDCQLLIVNLPGPPDQDSDIYYMEFIEALTESLNRVLLVRGTGAEVVTIYS</sequence>
<dbReference type="PANTHER" id="PTHR11827">
    <property type="entry name" value="SOLUTE CARRIER FAMILY 12, CATION COTRANSPORTERS"/>
    <property type="match status" value="1"/>
</dbReference>
<dbReference type="GO" id="GO:0005886">
    <property type="term" value="C:plasma membrane"/>
    <property type="evidence" value="ECO:0007669"/>
    <property type="project" value="TreeGrafter"/>
</dbReference>
<dbReference type="OrthoDB" id="2020542at2759"/>
<feature type="transmembrane region" description="Helical" evidence="6">
    <location>
        <begin position="29"/>
        <end position="50"/>
    </location>
</feature>
<feature type="compositionally biased region" description="Basic and acidic residues" evidence="5">
    <location>
        <begin position="527"/>
        <end position="538"/>
    </location>
</feature>
<evidence type="ECO:0000256" key="6">
    <source>
        <dbReference type="SAM" id="Phobius"/>
    </source>
</evidence>
<dbReference type="GO" id="GO:0015379">
    <property type="term" value="F:potassium:chloride symporter activity"/>
    <property type="evidence" value="ECO:0007669"/>
    <property type="project" value="TreeGrafter"/>
</dbReference>
<dbReference type="GO" id="GO:0055064">
    <property type="term" value="P:chloride ion homeostasis"/>
    <property type="evidence" value="ECO:0007669"/>
    <property type="project" value="TreeGrafter"/>
</dbReference>
<evidence type="ECO:0000313" key="10">
    <source>
        <dbReference type="Proteomes" id="UP000268014"/>
    </source>
</evidence>
<gene>
    <name evidence="9" type="ORF">HPLM_LOCUS12967</name>
</gene>
<dbReference type="GO" id="GO:1990573">
    <property type="term" value="P:potassium ion import across plasma membrane"/>
    <property type="evidence" value="ECO:0007669"/>
    <property type="project" value="TreeGrafter"/>
</dbReference>
<evidence type="ECO:0000256" key="2">
    <source>
        <dbReference type="ARBA" id="ARBA00022692"/>
    </source>
</evidence>
<dbReference type="GO" id="GO:0055075">
    <property type="term" value="P:potassium ion homeostasis"/>
    <property type="evidence" value="ECO:0007669"/>
    <property type="project" value="TreeGrafter"/>
</dbReference>
<dbReference type="STRING" id="6290.A0A0N4WNT7"/>
<dbReference type="InterPro" id="IPR004841">
    <property type="entry name" value="AA-permease/SLC12A_dom"/>
</dbReference>
<feature type="region of interest" description="Disordered" evidence="5">
    <location>
        <begin position="523"/>
        <end position="568"/>
    </location>
</feature>
<evidence type="ECO:0000256" key="3">
    <source>
        <dbReference type="ARBA" id="ARBA00022989"/>
    </source>
</evidence>
<dbReference type="GO" id="GO:0006884">
    <property type="term" value="P:cell volume homeostasis"/>
    <property type="evidence" value="ECO:0007669"/>
    <property type="project" value="TreeGrafter"/>
</dbReference>
<feature type="transmembrane region" description="Helical" evidence="6">
    <location>
        <begin position="153"/>
        <end position="179"/>
    </location>
</feature>
<organism evidence="11">
    <name type="scientific">Haemonchus placei</name>
    <name type="common">Barber's pole worm</name>
    <dbReference type="NCBI Taxonomy" id="6290"/>
    <lineage>
        <taxon>Eukaryota</taxon>
        <taxon>Metazoa</taxon>
        <taxon>Ecdysozoa</taxon>
        <taxon>Nematoda</taxon>
        <taxon>Chromadorea</taxon>
        <taxon>Rhabditida</taxon>
        <taxon>Rhabditina</taxon>
        <taxon>Rhabditomorpha</taxon>
        <taxon>Strongyloidea</taxon>
        <taxon>Trichostrongylidae</taxon>
        <taxon>Haemonchus</taxon>
    </lineage>
</organism>